<reference evidence="2 3" key="1">
    <citation type="submission" date="2021-07" db="EMBL/GenBank/DDBJ databases">
        <title>Flavobacterium sp. nov. isolated from sediment on the Taihu Lake.</title>
        <authorList>
            <person name="Qu J.-H."/>
        </authorList>
    </citation>
    <scope>NUCLEOTIDE SEQUENCE [LARGE SCALE GENOMIC DNA]</scope>
    <source>
        <strain evidence="2 3">NAS39</strain>
    </source>
</reference>
<dbReference type="EMBL" id="JAHWYN010000001">
    <property type="protein sequence ID" value="MBW4358881.1"/>
    <property type="molecule type" value="Genomic_DNA"/>
</dbReference>
<feature type="transmembrane region" description="Helical" evidence="1">
    <location>
        <begin position="6"/>
        <end position="25"/>
    </location>
</feature>
<organism evidence="2 3">
    <name type="scientific">Flavobacterium taihuense</name>
    <dbReference type="NCBI Taxonomy" id="2857508"/>
    <lineage>
        <taxon>Bacteria</taxon>
        <taxon>Pseudomonadati</taxon>
        <taxon>Bacteroidota</taxon>
        <taxon>Flavobacteriia</taxon>
        <taxon>Flavobacteriales</taxon>
        <taxon>Flavobacteriaceae</taxon>
        <taxon>Flavobacterium</taxon>
    </lineage>
</organism>
<accession>A0ABS6XQC7</accession>
<keyword evidence="1" id="KW-1133">Transmembrane helix</keyword>
<proteinExistence type="predicted"/>
<keyword evidence="1" id="KW-0812">Transmembrane</keyword>
<evidence type="ECO:0000313" key="3">
    <source>
        <dbReference type="Proteomes" id="UP000812031"/>
    </source>
</evidence>
<protein>
    <submittedName>
        <fullName evidence="2">Uncharacterized protein</fullName>
    </submittedName>
</protein>
<keyword evidence="1" id="KW-0472">Membrane</keyword>
<evidence type="ECO:0000313" key="2">
    <source>
        <dbReference type="EMBL" id="MBW4358881.1"/>
    </source>
</evidence>
<comment type="caution">
    <text evidence="2">The sequence shown here is derived from an EMBL/GenBank/DDBJ whole genome shotgun (WGS) entry which is preliminary data.</text>
</comment>
<dbReference type="RefSeq" id="WP_219315428.1">
    <property type="nucleotide sequence ID" value="NZ_JAHWYN010000001.1"/>
</dbReference>
<dbReference type="Proteomes" id="UP000812031">
    <property type="component" value="Unassembled WGS sequence"/>
</dbReference>
<gene>
    <name evidence="2" type="ORF">KZH69_00125</name>
</gene>
<name>A0ABS6XQC7_9FLAO</name>
<keyword evidence="3" id="KW-1185">Reference proteome</keyword>
<sequence length="143" mass="16704">MTKDFLMLIAGAVIGFIISMITINYQEYKDQKRANKICEIELFKISKLITPFVNHKEGISTDEIPNFKMTTQIDIFLSLNDKLRTNVYDITTDLESAENNRKRAYSLLNQPDKINELNLYGMLYHDYLKCAQTKIEELKDKLK</sequence>
<evidence type="ECO:0000256" key="1">
    <source>
        <dbReference type="SAM" id="Phobius"/>
    </source>
</evidence>